<gene>
    <name evidence="8" type="ORF">BKA08_003685</name>
</gene>
<dbReference type="Proteomes" id="UP000516957">
    <property type="component" value="Unassembled WGS sequence"/>
</dbReference>
<keyword evidence="2 6" id="KW-0812">Transmembrane</keyword>
<dbReference type="InterPro" id="IPR051533">
    <property type="entry name" value="WaaL-like"/>
</dbReference>
<feature type="transmembrane region" description="Helical" evidence="6">
    <location>
        <begin position="293"/>
        <end position="310"/>
    </location>
</feature>
<feature type="transmembrane region" description="Helical" evidence="6">
    <location>
        <begin position="92"/>
        <end position="108"/>
    </location>
</feature>
<feature type="transmembrane region" description="Helical" evidence="6">
    <location>
        <begin position="70"/>
        <end position="87"/>
    </location>
</feature>
<feature type="transmembrane region" description="Helical" evidence="6">
    <location>
        <begin position="43"/>
        <end position="64"/>
    </location>
</feature>
<feature type="compositionally biased region" description="Pro residues" evidence="5">
    <location>
        <begin position="1"/>
        <end position="10"/>
    </location>
</feature>
<keyword evidence="9" id="KW-1185">Reference proteome</keyword>
<evidence type="ECO:0000259" key="7">
    <source>
        <dbReference type="Pfam" id="PF04932"/>
    </source>
</evidence>
<dbReference type="EMBL" id="JACCBE010000001">
    <property type="protein sequence ID" value="NYD59447.1"/>
    <property type="molecule type" value="Genomic_DNA"/>
</dbReference>
<sequence>MSPSSVAPPRPRSRAWGDVPRRPSRRTPTGPGRPSRVRTRVRAGLGLVLLALAGAALGLVLAGAGLVVGPWAPVALVVVPVLGALAWRRNDLVVPLAALTLPLGHVAAGPVDLVQLVTALVVAAVLVPAATRLDWRLPPWPVAVPLGLFVVVAVLATPRARDSDLAFRLDVQLVLLVLLVVAVLTAVRTTRRLTSVVAGLLAAGAASSVWALLASGPTESYYGGSVVTGRAVGVFSQPNELGLFSAVLLVLAVGTALSVPPGPASARRLRALALVASVLLLAALGVSLSRGAWFGAVIGVVALGVLVPATRRRLLRVGGGLLAGVAVLGLLGVGPLGQVVDRVASVGQATSNPYDQRPLIWAEGLRLVAEAPLLGHGPGGYYLEAAGGALRAGAVLEVEHAHQLLLNTAVEFGLVGLGALLALLAGLGAGLAAARRATATLDAGAPERWLPGVLAAALVPVLAHGMLDYPLRNPVVLTTVWLVLATLVAACTVAVTTTRPDTEDAR</sequence>
<feature type="transmembrane region" description="Helical" evidence="6">
    <location>
        <begin position="479"/>
        <end position="498"/>
    </location>
</feature>
<evidence type="ECO:0000256" key="2">
    <source>
        <dbReference type="ARBA" id="ARBA00022692"/>
    </source>
</evidence>
<dbReference type="Pfam" id="PF04932">
    <property type="entry name" value="Wzy_C"/>
    <property type="match status" value="1"/>
</dbReference>
<feature type="transmembrane region" description="Helical" evidence="6">
    <location>
        <begin position="241"/>
        <end position="259"/>
    </location>
</feature>
<evidence type="ECO:0000256" key="1">
    <source>
        <dbReference type="ARBA" id="ARBA00004141"/>
    </source>
</evidence>
<feature type="region of interest" description="Disordered" evidence="5">
    <location>
        <begin position="1"/>
        <end position="37"/>
    </location>
</feature>
<reference evidence="8 9" key="1">
    <citation type="submission" date="2020-07" db="EMBL/GenBank/DDBJ databases">
        <title>Sequencing the genomes of 1000 actinobacteria strains.</title>
        <authorList>
            <person name="Klenk H.-P."/>
        </authorList>
    </citation>
    <scope>NUCLEOTIDE SEQUENCE [LARGE SCALE GENOMIC DNA]</scope>
    <source>
        <strain evidence="8 9">DSM 18965</strain>
    </source>
</reference>
<keyword evidence="4 6" id="KW-0472">Membrane</keyword>
<protein>
    <submittedName>
        <fullName evidence="8">O-antigen ligase</fullName>
    </submittedName>
</protein>
<organism evidence="8 9">
    <name type="scientific">Nocardioides marinisabuli</name>
    <dbReference type="NCBI Taxonomy" id="419476"/>
    <lineage>
        <taxon>Bacteria</taxon>
        <taxon>Bacillati</taxon>
        <taxon>Actinomycetota</taxon>
        <taxon>Actinomycetes</taxon>
        <taxon>Propionibacteriales</taxon>
        <taxon>Nocardioidaceae</taxon>
        <taxon>Nocardioides</taxon>
    </lineage>
</organism>
<accession>A0A7Y9F4L0</accession>
<dbReference type="InterPro" id="IPR007016">
    <property type="entry name" value="O-antigen_ligase-rel_domated"/>
</dbReference>
<dbReference type="GO" id="GO:0016020">
    <property type="term" value="C:membrane"/>
    <property type="evidence" value="ECO:0007669"/>
    <property type="project" value="UniProtKB-SubCell"/>
</dbReference>
<dbReference type="RefSeq" id="WP_179616896.1">
    <property type="nucleotide sequence ID" value="NZ_CP059163.1"/>
</dbReference>
<comment type="subcellular location">
    <subcellularLocation>
        <location evidence="1">Membrane</location>
        <topology evidence="1">Multi-pass membrane protein</topology>
    </subcellularLocation>
</comment>
<dbReference type="PANTHER" id="PTHR37422:SF13">
    <property type="entry name" value="LIPOPOLYSACCHARIDE BIOSYNTHESIS PROTEIN PA4999-RELATED"/>
    <property type="match status" value="1"/>
</dbReference>
<feature type="transmembrane region" description="Helical" evidence="6">
    <location>
        <begin position="271"/>
        <end position="287"/>
    </location>
</feature>
<feature type="transmembrane region" description="Helical" evidence="6">
    <location>
        <begin position="449"/>
        <end position="467"/>
    </location>
</feature>
<evidence type="ECO:0000313" key="8">
    <source>
        <dbReference type="EMBL" id="NYD59447.1"/>
    </source>
</evidence>
<name>A0A7Y9F4L0_9ACTN</name>
<evidence type="ECO:0000256" key="4">
    <source>
        <dbReference type="ARBA" id="ARBA00023136"/>
    </source>
</evidence>
<feature type="transmembrane region" description="Helical" evidence="6">
    <location>
        <begin position="412"/>
        <end position="437"/>
    </location>
</feature>
<feature type="transmembrane region" description="Helical" evidence="6">
    <location>
        <begin position="165"/>
        <end position="186"/>
    </location>
</feature>
<feature type="transmembrane region" description="Helical" evidence="6">
    <location>
        <begin position="193"/>
        <end position="213"/>
    </location>
</feature>
<dbReference type="AlphaFoldDB" id="A0A7Y9F4L0"/>
<evidence type="ECO:0000256" key="5">
    <source>
        <dbReference type="SAM" id="MobiDB-lite"/>
    </source>
</evidence>
<comment type="caution">
    <text evidence="8">The sequence shown here is derived from an EMBL/GenBank/DDBJ whole genome shotgun (WGS) entry which is preliminary data.</text>
</comment>
<evidence type="ECO:0000313" key="9">
    <source>
        <dbReference type="Proteomes" id="UP000516957"/>
    </source>
</evidence>
<feature type="domain" description="O-antigen ligase-related" evidence="7">
    <location>
        <begin position="276"/>
        <end position="420"/>
    </location>
</feature>
<dbReference type="GO" id="GO:0016874">
    <property type="term" value="F:ligase activity"/>
    <property type="evidence" value="ECO:0007669"/>
    <property type="project" value="UniProtKB-KW"/>
</dbReference>
<proteinExistence type="predicted"/>
<dbReference type="PANTHER" id="PTHR37422">
    <property type="entry name" value="TEICHURONIC ACID BIOSYNTHESIS PROTEIN TUAE"/>
    <property type="match status" value="1"/>
</dbReference>
<evidence type="ECO:0000256" key="6">
    <source>
        <dbReference type="SAM" id="Phobius"/>
    </source>
</evidence>
<evidence type="ECO:0000256" key="3">
    <source>
        <dbReference type="ARBA" id="ARBA00022989"/>
    </source>
</evidence>
<feature type="transmembrane region" description="Helical" evidence="6">
    <location>
        <begin position="317"/>
        <end position="337"/>
    </location>
</feature>
<keyword evidence="8" id="KW-0436">Ligase</keyword>
<feature type="transmembrane region" description="Helical" evidence="6">
    <location>
        <begin position="114"/>
        <end position="133"/>
    </location>
</feature>
<keyword evidence="3 6" id="KW-1133">Transmembrane helix</keyword>
<feature type="transmembrane region" description="Helical" evidence="6">
    <location>
        <begin position="140"/>
        <end position="159"/>
    </location>
</feature>